<dbReference type="PANTHER" id="PTHR30255">
    <property type="entry name" value="SINGLE-STRANDED-DNA-SPECIFIC EXONUCLEASE RECJ"/>
    <property type="match status" value="1"/>
</dbReference>
<feature type="domain" description="RecJ OB" evidence="9">
    <location>
        <begin position="466"/>
        <end position="571"/>
    </location>
</feature>
<dbReference type="Proteomes" id="UP000246569">
    <property type="component" value="Unassembled WGS sequence"/>
</dbReference>
<keyword evidence="11" id="KW-1185">Reference proteome</keyword>
<name>A0A317MXE3_9GAMM</name>
<comment type="similarity">
    <text evidence="1">Belongs to the RecJ family.</text>
</comment>
<proteinExistence type="inferred from homology"/>
<dbReference type="EMBL" id="QGTJ01000003">
    <property type="protein sequence ID" value="PWV63479.1"/>
    <property type="molecule type" value="Genomic_DNA"/>
</dbReference>
<evidence type="ECO:0000259" key="8">
    <source>
        <dbReference type="Pfam" id="PF02272"/>
    </source>
</evidence>
<reference evidence="10 11" key="1">
    <citation type="submission" date="2018-05" db="EMBL/GenBank/DDBJ databases">
        <title>Genomic Encyclopedia of Type Strains, Phase IV (KMG-IV): sequencing the most valuable type-strain genomes for metagenomic binning, comparative biology and taxonomic classification.</title>
        <authorList>
            <person name="Goeker M."/>
        </authorList>
    </citation>
    <scope>NUCLEOTIDE SEQUENCE [LARGE SCALE GENOMIC DNA]</scope>
    <source>
        <strain evidence="10 11">DSM 23606</strain>
    </source>
</reference>
<dbReference type="InterPro" id="IPR004610">
    <property type="entry name" value="RecJ"/>
</dbReference>
<feature type="coiled-coil region" evidence="6">
    <location>
        <begin position="312"/>
        <end position="339"/>
    </location>
</feature>
<evidence type="ECO:0000256" key="4">
    <source>
        <dbReference type="ARBA" id="ARBA00022801"/>
    </source>
</evidence>
<comment type="caution">
    <text evidence="10">The sequence shown here is derived from an EMBL/GenBank/DDBJ whole genome shotgun (WGS) entry which is preliminary data.</text>
</comment>
<evidence type="ECO:0000313" key="10">
    <source>
        <dbReference type="EMBL" id="PWV63479.1"/>
    </source>
</evidence>
<evidence type="ECO:0000259" key="9">
    <source>
        <dbReference type="Pfam" id="PF17768"/>
    </source>
</evidence>
<dbReference type="FunFam" id="3.90.1640.30:FF:000001">
    <property type="entry name" value="Single-stranded-DNA-specific exonuclease RecJ"/>
    <property type="match status" value="1"/>
</dbReference>
<evidence type="ECO:0000313" key="11">
    <source>
        <dbReference type="Proteomes" id="UP000246569"/>
    </source>
</evidence>
<gene>
    <name evidence="10" type="ORF">C7443_103410</name>
</gene>
<dbReference type="InterPro" id="IPR041122">
    <property type="entry name" value="RecJ_OB"/>
</dbReference>
<dbReference type="Gene3D" id="3.90.1640.30">
    <property type="match status" value="1"/>
</dbReference>
<keyword evidence="4" id="KW-0378">Hydrolase</keyword>
<dbReference type="Gene3D" id="3.10.310.30">
    <property type="match status" value="1"/>
</dbReference>
<dbReference type="Pfam" id="PF01368">
    <property type="entry name" value="DHH"/>
    <property type="match status" value="1"/>
</dbReference>
<dbReference type="NCBIfam" id="TIGR00644">
    <property type="entry name" value="recJ"/>
    <property type="match status" value="1"/>
</dbReference>
<evidence type="ECO:0000256" key="5">
    <source>
        <dbReference type="ARBA" id="ARBA00022839"/>
    </source>
</evidence>
<evidence type="ECO:0000256" key="1">
    <source>
        <dbReference type="ARBA" id="ARBA00005915"/>
    </source>
</evidence>
<dbReference type="OrthoDB" id="9809852at2"/>
<dbReference type="GO" id="GO:0003676">
    <property type="term" value="F:nucleic acid binding"/>
    <property type="evidence" value="ECO:0007669"/>
    <property type="project" value="InterPro"/>
</dbReference>
<keyword evidence="3" id="KW-0540">Nuclease</keyword>
<dbReference type="PANTHER" id="PTHR30255:SF2">
    <property type="entry name" value="SINGLE-STRANDED-DNA-SPECIFIC EXONUCLEASE RECJ"/>
    <property type="match status" value="1"/>
</dbReference>
<dbReference type="GO" id="GO:0006281">
    <property type="term" value="P:DNA repair"/>
    <property type="evidence" value="ECO:0007669"/>
    <property type="project" value="InterPro"/>
</dbReference>
<dbReference type="AlphaFoldDB" id="A0A317MXE3"/>
<dbReference type="GO" id="GO:0008409">
    <property type="term" value="F:5'-3' exonuclease activity"/>
    <property type="evidence" value="ECO:0007669"/>
    <property type="project" value="InterPro"/>
</dbReference>
<evidence type="ECO:0000259" key="7">
    <source>
        <dbReference type="Pfam" id="PF01368"/>
    </source>
</evidence>
<sequence length="576" mass="62234">MTTIRRRPPADTAALPTELPPLLARVYAARGVRSAEELDQEFTALPPPARLKGIDRAAELLAAALSSDARILFVADFDADGATACALGVRALRALGARHVDYIVPNRQVHGYGLTPEIVELAAAQHPELLITVDNGISSLDGVAAAKARGWQVLVTDHHLPGAQLPAADAIVNPNQPGCEFPSKALAGVGVIFYVMLALRAKLRLSGWYTACGLSEPNLARLLDLVAFGTVADVVPLDHVNRVLVAQGLRRIRAGQCLPGIRALLEVAGRQREQVQATDIGFAIGPRLNAAGRLEDMRLGIECLLCDEPARAGELARTLDRLNRERRDIEDEMKTAALEDLGRLALDGELPFGLCLFDAHWHQGVIGILAARIRERTHRPTIAFAPEQAAGWLKGSARSVPGLHIRDVLDAVAATYPGLLPKFGGHAMAAGLSLRTEDYPRFTQAFDAEVRRRLSIAQLQGVIESDGELRGAEFSAELAVELRAGGPWGQGFPEPLFDGEFEVLAVRVLKERHLKLLLRPLAGGDAIDAIGFGLAETPSAEPAVGECLRVAYRLDLNEWKGRRNVQLRIEHLERPG</sequence>
<dbReference type="InterPro" id="IPR003156">
    <property type="entry name" value="DHHA1_dom"/>
</dbReference>
<keyword evidence="6" id="KW-0175">Coiled coil</keyword>
<feature type="domain" description="DDH" evidence="7">
    <location>
        <begin position="70"/>
        <end position="229"/>
    </location>
</feature>
<dbReference type="InterPro" id="IPR038763">
    <property type="entry name" value="DHH_sf"/>
</dbReference>
<feature type="domain" description="DHHA1" evidence="8">
    <location>
        <begin position="358"/>
        <end position="450"/>
    </location>
</feature>
<evidence type="ECO:0000256" key="2">
    <source>
        <dbReference type="ARBA" id="ARBA00019841"/>
    </source>
</evidence>
<dbReference type="SUPFAM" id="SSF64182">
    <property type="entry name" value="DHH phosphoesterases"/>
    <property type="match status" value="1"/>
</dbReference>
<dbReference type="Pfam" id="PF02272">
    <property type="entry name" value="DHHA1"/>
    <property type="match status" value="1"/>
</dbReference>
<dbReference type="InterPro" id="IPR001667">
    <property type="entry name" value="DDH_dom"/>
</dbReference>
<dbReference type="RefSeq" id="WP_110017958.1">
    <property type="nucleotide sequence ID" value="NZ_QGTJ01000003.1"/>
</dbReference>
<dbReference type="Pfam" id="PF17768">
    <property type="entry name" value="RecJ_OB"/>
    <property type="match status" value="1"/>
</dbReference>
<dbReference type="InterPro" id="IPR051673">
    <property type="entry name" value="SSDNA_exonuclease_RecJ"/>
</dbReference>
<keyword evidence="5 10" id="KW-0269">Exonuclease</keyword>
<organism evidence="10 11">
    <name type="scientific">Plasticicumulans acidivorans</name>
    <dbReference type="NCBI Taxonomy" id="886464"/>
    <lineage>
        <taxon>Bacteria</taxon>
        <taxon>Pseudomonadati</taxon>
        <taxon>Pseudomonadota</taxon>
        <taxon>Gammaproteobacteria</taxon>
        <taxon>Candidatus Competibacteraceae</taxon>
        <taxon>Plasticicumulans</taxon>
    </lineage>
</organism>
<dbReference type="GO" id="GO:0006310">
    <property type="term" value="P:DNA recombination"/>
    <property type="evidence" value="ECO:0007669"/>
    <property type="project" value="InterPro"/>
</dbReference>
<protein>
    <recommendedName>
        <fullName evidence="2">Single-stranded-DNA-specific exonuclease RecJ</fullName>
    </recommendedName>
</protein>
<accession>A0A317MXE3</accession>
<evidence type="ECO:0000256" key="6">
    <source>
        <dbReference type="SAM" id="Coils"/>
    </source>
</evidence>
<evidence type="ECO:0000256" key="3">
    <source>
        <dbReference type="ARBA" id="ARBA00022722"/>
    </source>
</evidence>